<evidence type="ECO:0000313" key="8">
    <source>
        <dbReference type="EMBL" id="MDO6412911.1"/>
    </source>
</evidence>
<dbReference type="EC" id="3.4.-.-" evidence="8"/>
<reference evidence="8" key="1">
    <citation type="submission" date="2023-07" db="EMBL/GenBank/DDBJ databases">
        <authorList>
            <person name="Kim M."/>
        </authorList>
    </citation>
    <scope>NUCLEOTIDE SEQUENCE</scope>
    <source>
        <strain evidence="8">BIUV-7</strain>
    </source>
</reference>
<dbReference type="PANTHER" id="PTHR21666">
    <property type="entry name" value="PEPTIDASE-RELATED"/>
    <property type="match status" value="1"/>
</dbReference>
<dbReference type="GO" id="GO:0016787">
    <property type="term" value="F:hydrolase activity"/>
    <property type="evidence" value="ECO:0007669"/>
    <property type="project" value="UniProtKB-KW"/>
</dbReference>
<dbReference type="InterPro" id="IPR016047">
    <property type="entry name" value="M23ase_b-sheet_dom"/>
</dbReference>
<evidence type="ECO:0000256" key="6">
    <source>
        <dbReference type="ARBA" id="ARBA00023049"/>
    </source>
</evidence>
<keyword evidence="4 8" id="KW-0378">Hydrolase</keyword>
<dbReference type="InterPro" id="IPR050570">
    <property type="entry name" value="Cell_wall_metabolism_enzyme"/>
</dbReference>
<proteinExistence type="predicted"/>
<comment type="cofactor">
    <cofactor evidence="1">
        <name>Zn(2+)</name>
        <dbReference type="ChEBI" id="CHEBI:29105"/>
    </cofactor>
</comment>
<keyword evidence="2" id="KW-0645">Protease</keyword>
<accession>A0ABT8Y3M2</accession>
<keyword evidence="9" id="KW-1185">Reference proteome</keyword>
<dbReference type="Proteomes" id="UP001169764">
    <property type="component" value="Unassembled WGS sequence"/>
</dbReference>
<evidence type="ECO:0000313" key="9">
    <source>
        <dbReference type="Proteomes" id="UP001169764"/>
    </source>
</evidence>
<gene>
    <name evidence="8" type="ORF">Q4F19_00805</name>
</gene>
<organism evidence="8 9">
    <name type="scientific">Sphingomonas natans</name>
    <dbReference type="NCBI Taxonomy" id="3063330"/>
    <lineage>
        <taxon>Bacteria</taxon>
        <taxon>Pseudomonadati</taxon>
        <taxon>Pseudomonadota</taxon>
        <taxon>Alphaproteobacteria</taxon>
        <taxon>Sphingomonadales</taxon>
        <taxon>Sphingomonadaceae</taxon>
        <taxon>Sphingomonas</taxon>
    </lineage>
</organism>
<evidence type="ECO:0000256" key="3">
    <source>
        <dbReference type="ARBA" id="ARBA00022723"/>
    </source>
</evidence>
<evidence type="ECO:0000256" key="4">
    <source>
        <dbReference type="ARBA" id="ARBA00022801"/>
    </source>
</evidence>
<keyword evidence="6" id="KW-0482">Metalloprotease</keyword>
<name>A0ABT8Y3M2_9SPHN</name>
<dbReference type="InterPro" id="IPR011055">
    <property type="entry name" value="Dup_hybrid_motif"/>
</dbReference>
<dbReference type="Gene3D" id="2.70.70.10">
    <property type="entry name" value="Glucose Permease (Domain IIA)"/>
    <property type="match status" value="1"/>
</dbReference>
<evidence type="ECO:0000259" key="7">
    <source>
        <dbReference type="Pfam" id="PF01551"/>
    </source>
</evidence>
<keyword evidence="3" id="KW-0479">Metal-binding</keyword>
<sequence length="178" mass="18746">MWWLAKRSGPVVERPVAMAPATAPTTAPSAVAPTRAGGLVIPVSGVWPAQLSDTWGDARGDGTRAHHAIDIMAPKGTPVVAAAAGTVEKIFESENGGHTVYVRRADPAWVDYYAHLDAYAPGLTEGMKLGQGQLIGAVGSTGDASPDAPHLHYEIKHMAPGEKWHQGTEVDPYPILAR</sequence>
<dbReference type="Pfam" id="PF01551">
    <property type="entry name" value="Peptidase_M23"/>
    <property type="match status" value="1"/>
</dbReference>
<evidence type="ECO:0000256" key="5">
    <source>
        <dbReference type="ARBA" id="ARBA00022833"/>
    </source>
</evidence>
<protein>
    <submittedName>
        <fullName evidence="8">M23 family metallopeptidase</fullName>
        <ecNumber evidence="8">3.4.-.-</ecNumber>
    </submittedName>
</protein>
<comment type="caution">
    <text evidence="8">The sequence shown here is derived from an EMBL/GenBank/DDBJ whole genome shotgun (WGS) entry which is preliminary data.</text>
</comment>
<evidence type="ECO:0000256" key="1">
    <source>
        <dbReference type="ARBA" id="ARBA00001947"/>
    </source>
</evidence>
<evidence type="ECO:0000256" key="2">
    <source>
        <dbReference type="ARBA" id="ARBA00022670"/>
    </source>
</evidence>
<keyword evidence="5" id="KW-0862">Zinc</keyword>
<feature type="domain" description="M23ase beta-sheet core" evidence="7">
    <location>
        <begin position="65"/>
        <end position="172"/>
    </location>
</feature>
<dbReference type="CDD" id="cd12797">
    <property type="entry name" value="M23_peptidase"/>
    <property type="match status" value="1"/>
</dbReference>
<dbReference type="SUPFAM" id="SSF51261">
    <property type="entry name" value="Duplicated hybrid motif"/>
    <property type="match status" value="1"/>
</dbReference>
<dbReference type="EMBL" id="JAUOTP010000001">
    <property type="protein sequence ID" value="MDO6412911.1"/>
    <property type="molecule type" value="Genomic_DNA"/>
</dbReference>
<dbReference type="PANTHER" id="PTHR21666:SF288">
    <property type="entry name" value="CELL DIVISION PROTEIN YTFB"/>
    <property type="match status" value="1"/>
</dbReference>